<keyword evidence="1" id="KW-0479">Metal-binding</keyword>
<dbReference type="Gene3D" id="3.40.350.10">
    <property type="entry name" value="Creatinase/prolidase N-terminal domain"/>
    <property type="match status" value="1"/>
</dbReference>
<keyword evidence="6" id="KW-1185">Reference proteome</keyword>
<evidence type="ECO:0000259" key="4">
    <source>
        <dbReference type="Pfam" id="PF01321"/>
    </source>
</evidence>
<evidence type="ECO:0000256" key="2">
    <source>
        <dbReference type="ARBA" id="ARBA00022801"/>
    </source>
</evidence>
<dbReference type="SUPFAM" id="SSF53092">
    <property type="entry name" value="Creatinase/prolidase N-terminal domain"/>
    <property type="match status" value="1"/>
</dbReference>
<feature type="domain" description="Creatinase N-terminal" evidence="4">
    <location>
        <begin position="3"/>
        <end position="127"/>
    </location>
</feature>
<dbReference type="InterPro" id="IPR050659">
    <property type="entry name" value="Peptidase_M24B"/>
</dbReference>
<sequence>MNRVERLRDLLREEKVEAMLITSAINRRYITGFTGTAGAALITLDKAFFITDFRYTEQAKEQVKGFTIIEHKEPIPNVVGSILKENHINSVGFEKSTLSYEGYEQFKSMIDTDFVPVGPIIEKIRLIKTEDEINILKEACKIVDQTFEHILNYIKPGVKEIDVANELEFYMRKQGAQSSSFDIIVASGYRSALPHGIASSKEIKAGELVTMDFGALYQGYCSDITRTVAVGEISDELHTIYETVLEAQKRGVAGIKPGITAKDADALTRDYIKSKGYGDYFGHSTGHGLGLEVHETPGLSFRSDEILKSGMVVTVEPGIYIPEVGGCRIEDDIFITEYGNERLTHAPKELITIPVS</sequence>
<accession>A0ABV8WYT1</accession>
<dbReference type="PRINTS" id="PR00599">
    <property type="entry name" value="MAPEPTIDASE"/>
</dbReference>
<evidence type="ECO:0000313" key="5">
    <source>
        <dbReference type="EMBL" id="MFC4404238.1"/>
    </source>
</evidence>
<dbReference type="Gene3D" id="3.90.230.10">
    <property type="entry name" value="Creatinase/methionine aminopeptidase superfamily"/>
    <property type="match status" value="1"/>
</dbReference>
<dbReference type="PROSITE" id="PS00491">
    <property type="entry name" value="PROLINE_PEPTIDASE"/>
    <property type="match status" value="1"/>
</dbReference>
<dbReference type="EMBL" id="JBHSDT010000008">
    <property type="protein sequence ID" value="MFC4404238.1"/>
    <property type="molecule type" value="Genomic_DNA"/>
</dbReference>
<dbReference type="RefSeq" id="WP_390252774.1">
    <property type="nucleotide sequence ID" value="NZ_JBHSDT010000008.1"/>
</dbReference>
<dbReference type="SUPFAM" id="SSF55920">
    <property type="entry name" value="Creatinase/aminopeptidase"/>
    <property type="match status" value="1"/>
</dbReference>
<dbReference type="CDD" id="cd01092">
    <property type="entry name" value="APP-like"/>
    <property type="match status" value="1"/>
</dbReference>
<dbReference type="Pfam" id="PF00557">
    <property type="entry name" value="Peptidase_M24"/>
    <property type="match status" value="1"/>
</dbReference>
<feature type="domain" description="Peptidase M24" evidence="3">
    <location>
        <begin position="135"/>
        <end position="337"/>
    </location>
</feature>
<evidence type="ECO:0000313" key="6">
    <source>
        <dbReference type="Proteomes" id="UP001595882"/>
    </source>
</evidence>
<dbReference type="PANTHER" id="PTHR46112:SF3">
    <property type="entry name" value="AMINOPEPTIDASE YPDF"/>
    <property type="match status" value="1"/>
</dbReference>
<dbReference type="InterPro" id="IPR000587">
    <property type="entry name" value="Creatinase_N"/>
</dbReference>
<evidence type="ECO:0000259" key="3">
    <source>
        <dbReference type="Pfam" id="PF00557"/>
    </source>
</evidence>
<dbReference type="InterPro" id="IPR000994">
    <property type="entry name" value="Pept_M24"/>
</dbReference>
<organism evidence="5 6">
    <name type="scientific">Gracilibacillus xinjiangensis</name>
    <dbReference type="NCBI Taxonomy" id="1193282"/>
    <lineage>
        <taxon>Bacteria</taxon>
        <taxon>Bacillati</taxon>
        <taxon>Bacillota</taxon>
        <taxon>Bacilli</taxon>
        <taxon>Bacillales</taxon>
        <taxon>Bacillaceae</taxon>
        <taxon>Gracilibacillus</taxon>
    </lineage>
</organism>
<dbReference type="InterPro" id="IPR001131">
    <property type="entry name" value="Peptidase_M24B_aminopep-P_CS"/>
</dbReference>
<dbReference type="InterPro" id="IPR001714">
    <property type="entry name" value="Pept_M24_MAP"/>
</dbReference>
<reference evidence="6" key="1">
    <citation type="journal article" date="2019" name="Int. J. Syst. Evol. Microbiol.">
        <title>The Global Catalogue of Microorganisms (GCM) 10K type strain sequencing project: providing services to taxonomists for standard genome sequencing and annotation.</title>
        <authorList>
            <consortium name="The Broad Institute Genomics Platform"/>
            <consortium name="The Broad Institute Genome Sequencing Center for Infectious Disease"/>
            <person name="Wu L."/>
            <person name="Ma J."/>
        </authorList>
    </citation>
    <scope>NUCLEOTIDE SEQUENCE [LARGE SCALE GENOMIC DNA]</scope>
    <source>
        <strain evidence="6">CCUG 37865</strain>
    </source>
</reference>
<dbReference type="Proteomes" id="UP001595882">
    <property type="component" value="Unassembled WGS sequence"/>
</dbReference>
<proteinExistence type="predicted"/>
<comment type="caution">
    <text evidence="5">The sequence shown here is derived from an EMBL/GenBank/DDBJ whole genome shotgun (WGS) entry which is preliminary data.</text>
</comment>
<dbReference type="Pfam" id="PF01321">
    <property type="entry name" value="Creatinase_N"/>
    <property type="match status" value="1"/>
</dbReference>
<dbReference type="PANTHER" id="PTHR46112">
    <property type="entry name" value="AMINOPEPTIDASE"/>
    <property type="match status" value="1"/>
</dbReference>
<gene>
    <name evidence="5" type="ORF">ACFOY7_14310</name>
</gene>
<protein>
    <submittedName>
        <fullName evidence="5">M24 family metallopeptidase</fullName>
    </submittedName>
</protein>
<name>A0ABV8WYT1_9BACI</name>
<dbReference type="InterPro" id="IPR036005">
    <property type="entry name" value="Creatinase/aminopeptidase-like"/>
</dbReference>
<keyword evidence="2" id="KW-0378">Hydrolase</keyword>
<dbReference type="InterPro" id="IPR029149">
    <property type="entry name" value="Creatin/AminoP/Spt16_N"/>
</dbReference>
<evidence type="ECO:0000256" key="1">
    <source>
        <dbReference type="ARBA" id="ARBA00022723"/>
    </source>
</evidence>